<dbReference type="Pfam" id="PF20248">
    <property type="entry name" value="DUF6603"/>
    <property type="match status" value="1"/>
</dbReference>
<organism evidence="3 4">
    <name type="scientific">Kribbella rubisoli</name>
    <dbReference type="NCBI Taxonomy" id="3075929"/>
    <lineage>
        <taxon>Bacteria</taxon>
        <taxon>Bacillati</taxon>
        <taxon>Actinomycetota</taxon>
        <taxon>Actinomycetes</taxon>
        <taxon>Propionibacteriales</taxon>
        <taxon>Kribbellaceae</taxon>
        <taxon>Kribbella</taxon>
    </lineage>
</organism>
<feature type="region of interest" description="Disordered" evidence="1">
    <location>
        <begin position="3298"/>
        <end position="3343"/>
    </location>
</feature>
<feature type="domain" description="DUF6603" evidence="2">
    <location>
        <begin position="2170"/>
        <end position="2661"/>
    </location>
</feature>
<accession>A0A4Q7WMH3</accession>
<proteinExistence type="predicted"/>
<dbReference type="OrthoDB" id="535891at2"/>
<sequence>MTGLPTLDPEIADLGLAIGLLAQGDSGVELDSDWFGDPAALLSGVLADDGRRAAMVRFAEAVLAAGEHNESGGVTLLHLFDLRTLAPGTDLPDLTIKVSLDANPADYIEIGLAVFFSTEDPATTTDVRIPLYRAAKAGRSVAQPFALLAGGLVHLSTDLTLSSQQPAVDEFGLAGVSIGLDTALTAGATPQFQLVLKDLHLPGAATSQDLTIGGAGQDLEQTLLSLVLGLVRQSADSLAGPAGADVQAALSLLGLGAAAGIPPLPVAELLSQGPSRLRDWFTAIMGSPTARDAWLAVLAELLHGSLSSGLVKIPIPGGRATAELEFAAQTGPSGHLVVTPRLTVRLSTDVAGAVRLGAEATADLFTIDTANAAMQVLPNAEIAVTATGAGVKLVDTNNFAVGAVRLGLTLDHGVPRALVQLLDVDLDGHPYEQLDLSNPDAVVAAAGQVAATLLADALDALGGAGAELKGLLGLVPTGAMPALNGVDLLSNPLGALAQWWRELLTVHPSEVPAVLTRLRNLVAGPAQITEAISVVDAAVGPWSVPIIDHLRLDLALVDGVLVVEPVVSLLVDDLGGGCTEVRTEVRVRLAALDLAGPRATFPLQIDLTVKLRASGGTEARLALGPVAIAADFIGLQAGWSPDHGLAVQLLAPGLAIDTGVDRIPLVLPTVDAAGHIDVPAEAWNSVEALFGVLAANAPLGWFSDLVDLTGWTLSGGLTGPRLSLQSLVAAPGPTLTAWLRALVTDADLLGSLTSTIAHLLGGSLDGLAGSFSGSGTPVDPWLAALTPTGTGPALSVWMAPHGPVLAASVAGQALTGWRPGMPGLPPDGLAQALFDEARAGADVAALAAGRDGIAVGLAALVGRWVGTDGLVAPPPDPIEALTVVRCPDLDHTGLASLQLDTLVNGGLPANAVVVRVAITSASDPAWTTSAGRLLDLTTPGVAPASFTVAAPATGDWVVALAPRADATLGGVDDPTGLVGQAQRLENVLRSLATAGPVVLVALGGAGHAARMAADAVAGVTHLITLGTPWSPVTFDSARTGVPADAVRLLRALLPPPDPAEHDDADLALGRQLVDGFMAAARGVPFVTDLEAPRPQLPVRTGLSAVAVFGVLEDAAVARALTAVFAAGLSGRAQARVAEANALPESTRAALRVPFDLLLPPGGHGVTVTGAVSLTLGEVSAASAGLVLELTVADTDGWLIGGPGVVPSGGALPLELRRLSARIEIALHGGESSAQLTLQEGSALGADFSALLAAPPGLATGELETKPILPEAQALVAAVTAKLAAVPTGPAQLLSSLFSALAITQPGGALVPDALLHLLHDPRGHVAALAAQATSRTALLDALAAIVPGMTVTGDSVRVASGPVTVAADLAARTVGFTAAANDGLLACHATVDFDSSGRPTAAFGLGDPVADAFALSIETAPLRVQLLRPPGVPPIALLPTLDLDGLAKLAMTAVPAEATRILLEGLRRIDRRVGLVLEALTDALGMLKAADAQGFRAMSSPVGLFEDPARWFREAGKLSVVSGGPLDADKVINLFESLKPFLGFVASPRGQWPIVNGVTVTATPGSSGPVLSLAVDVTSWLALPASVAAGFTAGLTLSGTSPSPSIEVYFGVPDGPAGTTTPQHRRAAHLLVGGGALRLILRPATGADVELYPNTAGLGALLQTGVVEVLPRALTELAALSGDAVRTEIGELVGAMGRGLALAAGTPAVFDSTALKALAADPPAYLRARLASLLTESVAALDPLLVRLLDLPAGEHAAVLSGAGVLTVDIGAARAVIHANPLAVSVSASVTGLPVIDAVDLTMDLDATGLTGWSAGVGPATIDLDGPIVRPFVRAGSDAGSGWEIQVGLGLDALSPTTAGHRELAGRWRQADGLSVLVSTRTNTGDVAQDTNATAVALAAISAVLDLVGGWVLGVQEIQDLLDKAVGTGGLKVKDVLEGSILTDDVPPRLLPDVLSGWPGKLLTLADEFATAAPKVTVGQFEFGAANTDGVLGVSLSTSDQAGIDLTPDGELSLRLVVDASWIEPPTGPRPSPGIVLDLLRVNGAGIEPAPGIAINGVGLRLGKSTGPLVDAGLKLETVALHLFGSIVLGGGGVPDLAGGVHVELGGLAVPLGSGGGENAVAKGIMRDAGGSGAPPRPAFSPALAVQDHGTGVAITLQAGQGDGPWFLPIQRAFGPVYLEQVGLGVAYRQNLTPRQLEMVSLYLDGQVSLLGLTAAVEKLRLSYHVSRPLFSPTSWEVDVDGFAIAASFGPLTLAGGLVKFPLDAPLSGVEYLGMLQIGYGTYRVDMFGGYAHPTAPGGEEFASFFAFGVLHAPIGGPPAFFVTGIAVGFGINRALHTPTIDEIGTHPFMQALRAFGPPPEPMRQLQDMRAIVPAARGEYWVAAGLSFTSFVLVTGEILVTVQFGDGLEIAVLGLARALLPTPVLTLVSIELALLARFSTKEGLLLVQAQLTENSWLLDKSVRLTGGFAFETWWKGPNAGQFVITVGGYHPRFHHDGYPEVPRVGLRWQPNGNIKVEGGVYFALCSEAIMAGASMHVAAHLGPAHASLDFGGDGIVFFDPFFFDIDVYAEARVGITIWLLFGSIDIDVSLGFDVNVSGPPIHVEGHFSICGVGIPFSFGDRADPAERALSAGDFAQKYLRGEKDAQVVQAAVIRGALTAGTSGTPNSGGVAKPPDGSADLPFRVVPEFQMTFVTTVPSQQVALTSAAGSHAETVATPGLGVAPMYAATMNSTLTVKVTSDVNQAFSLDAVRLTLRPAAQFPKGVWGPAQNPDAKTIPAGDTVNGCDGFTVDTRLPDSLFTGAKPINYHQVELPLAGRKPLPFITNRGQTDGRVAEAKALKDAAKVLVAGSPGADQRFVRAALVLDAAGNGRTTVAALRGERAAAPTFGSLADDLVDSPDAVSTEVTAVVDRSPTPPRRVPPMVKSVLGVPMTLTLDRPVRTTVRDRGTAVPLAAPRLATVQAASVGQTQMALHLIPRRAQAAGPTLSAVGVTPLTRLASEAVGAVANAAPTPAAQQRLAAMSAGLVAGLPKTGKSTKGGAILHDGELAVVTIANRPTGKHPDVLSVTGGVLTRVLCLAAGGQVLDDRIVGSEGPRIDVELPMATERVIVVGLGQSAALGGSFAGWYAGQSLPALGWGAALGDGVVVTAQGSRVPGNRERGDGGWVSGRELATAARVVTAFTDPVGAVAVVIDDQVGGDAAAEVSINLADAVRSLDATGTPQPPRVLVDGVRTILIYAVETEGPNPRVSVEGCGTGQLAGVLGTSVDAVAMAESLARSGIAAAVRQPLVGGPGDRQVSIALGDDTADDKPSKTAKKVTKKVAKKAVKKAAKKPAKKAAKKGARR</sequence>
<reference evidence="3 4" key="1">
    <citation type="journal article" date="2015" name="Stand. Genomic Sci.">
        <title>Genomic Encyclopedia of Bacterial and Archaeal Type Strains, Phase III: the genomes of soil and plant-associated and newly described type strains.</title>
        <authorList>
            <person name="Whitman W.B."/>
            <person name="Woyke T."/>
            <person name="Klenk H.P."/>
            <person name="Zhou Y."/>
            <person name="Lilburn T.G."/>
            <person name="Beck B.J."/>
            <person name="De Vos P."/>
            <person name="Vandamme P."/>
            <person name="Eisen J.A."/>
            <person name="Garrity G."/>
            <person name="Hugenholtz P."/>
            <person name="Kyrpides N.C."/>
        </authorList>
    </citation>
    <scope>NUCLEOTIDE SEQUENCE [LARGE SCALE GENOMIC DNA]</scope>
    <source>
        <strain evidence="3 4">VKM Ac-2540</strain>
    </source>
</reference>
<keyword evidence="4" id="KW-1185">Reference proteome</keyword>
<comment type="caution">
    <text evidence="3">The sequence shown here is derived from an EMBL/GenBank/DDBJ whole genome shotgun (WGS) entry which is preliminary data.</text>
</comment>
<gene>
    <name evidence="3" type="ORF">EV645_6489</name>
</gene>
<evidence type="ECO:0000256" key="1">
    <source>
        <dbReference type="SAM" id="MobiDB-lite"/>
    </source>
</evidence>
<dbReference type="InterPro" id="IPR046538">
    <property type="entry name" value="DUF6603"/>
</dbReference>
<protein>
    <recommendedName>
        <fullName evidence="2">DUF6603 domain-containing protein</fullName>
    </recommendedName>
</protein>
<dbReference type="Proteomes" id="UP000292027">
    <property type="component" value="Unassembled WGS sequence"/>
</dbReference>
<dbReference type="RefSeq" id="WP_130447781.1">
    <property type="nucleotide sequence ID" value="NZ_SHKR01000015.1"/>
</dbReference>
<evidence type="ECO:0000259" key="2">
    <source>
        <dbReference type="Pfam" id="PF20248"/>
    </source>
</evidence>
<name>A0A4Q7WMH3_9ACTN</name>
<feature type="compositionally biased region" description="Basic residues" evidence="1">
    <location>
        <begin position="3311"/>
        <end position="3343"/>
    </location>
</feature>
<evidence type="ECO:0000313" key="3">
    <source>
        <dbReference type="EMBL" id="RZU11327.1"/>
    </source>
</evidence>
<dbReference type="EMBL" id="SHKR01000015">
    <property type="protein sequence ID" value="RZU11327.1"/>
    <property type="molecule type" value="Genomic_DNA"/>
</dbReference>
<evidence type="ECO:0000313" key="4">
    <source>
        <dbReference type="Proteomes" id="UP000292027"/>
    </source>
</evidence>